<dbReference type="PANTHER" id="PTHR30273:SF2">
    <property type="entry name" value="PROTEIN FECR"/>
    <property type="match status" value="1"/>
</dbReference>
<dbReference type="Proteomes" id="UP000256686">
    <property type="component" value="Unassembled WGS sequence"/>
</dbReference>
<dbReference type="PANTHER" id="PTHR30273">
    <property type="entry name" value="PERIPLASMIC SIGNAL SENSOR AND SIGMA FACTOR ACTIVATOR FECR-RELATED"/>
    <property type="match status" value="1"/>
</dbReference>
<protein>
    <submittedName>
        <fullName evidence="3">Histidine kinase</fullName>
    </submittedName>
</protein>
<keyword evidence="4" id="KW-1185">Reference proteome</keyword>
<dbReference type="EMBL" id="QNVT01000009">
    <property type="protein sequence ID" value="REC62306.1"/>
    <property type="molecule type" value="Genomic_DNA"/>
</dbReference>
<keyword evidence="1" id="KW-0812">Transmembrane</keyword>
<dbReference type="InterPro" id="IPR006860">
    <property type="entry name" value="FecR"/>
</dbReference>
<dbReference type="AlphaFoldDB" id="A0A3D9C9Q1"/>
<keyword evidence="3" id="KW-0808">Transferase</keyword>
<proteinExistence type="predicted"/>
<comment type="caution">
    <text evidence="3">The sequence shown here is derived from an EMBL/GenBank/DDBJ whole genome shotgun (WGS) entry which is preliminary data.</text>
</comment>
<keyword evidence="1" id="KW-0472">Membrane</keyword>
<gene>
    <name evidence="3" type="ORF">DRF65_11370</name>
</gene>
<keyword evidence="3" id="KW-0418">Kinase</keyword>
<dbReference type="GO" id="GO:0016301">
    <property type="term" value="F:kinase activity"/>
    <property type="evidence" value="ECO:0007669"/>
    <property type="project" value="UniProtKB-KW"/>
</dbReference>
<feature type="transmembrane region" description="Helical" evidence="1">
    <location>
        <begin position="49"/>
        <end position="69"/>
    </location>
</feature>
<feature type="domain" description="FecR protein" evidence="2">
    <location>
        <begin position="81"/>
        <end position="169"/>
    </location>
</feature>
<accession>A0A3D9C9Q1</accession>
<name>A0A3D9C9Q1_9FLAO</name>
<dbReference type="Gene3D" id="2.60.120.1440">
    <property type="match status" value="1"/>
</dbReference>
<dbReference type="Pfam" id="PF04773">
    <property type="entry name" value="FecR"/>
    <property type="match status" value="1"/>
</dbReference>
<keyword evidence="1" id="KW-1133">Transmembrane helix</keyword>
<evidence type="ECO:0000313" key="4">
    <source>
        <dbReference type="Proteomes" id="UP000256686"/>
    </source>
</evidence>
<reference evidence="4" key="1">
    <citation type="submission" date="2018-06" db="EMBL/GenBank/DDBJ databases">
        <authorList>
            <person name="Lum Nde A."/>
            <person name="Hugo C."/>
        </authorList>
    </citation>
    <scope>NUCLEOTIDE SEQUENCE [LARGE SCALE GENOMIC DNA]</scope>
    <source>
        <strain evidence="4">1_F178</strain>
    </source>
</reference>
<organism evidence="3 4">
    <name type="scientific">Chryseobacterium pennae</name>
    <dbReference type="NCBI Taxonomy" id="2258962"/>
    <lineage>
        <taxon>Bacteria</taxon>
        <taxon>Pseudomonadati</taxon>
        <taxon>Bacteroidota</taxon>
        <taxon>Flavobacteriia</taxon>
        <taxon>Flavobacteriales</taxon>
        <taxon>Weeksellaceae</taxon>
        <taxon>Chryseobacterium group</taxon>
        <taxon>Chryseobacterium</taxon>
    </lineage>
</organism>
<evidence type="ECO:0000259" key="2">
    <source>
        <dbReference type="Pfam" id="PF04773"/>
    </source>
</evidence>
<evidence type="ECO:0000313" key="3">
    <source>
        <dbReference type="EMBL" id="REC62306.1"/>
    </source>
</evidence>
<evidence type="ECO:0000256" key="1">
    <source>
        <dbReference type="SAM" id="Phobius"/>
    </source>
</evidence>
<sequence>MVNVIKLSIMDKDHHQIEPLSNQESEEMWKNVIARIRVQEAKKRKKKHALYSMIMTTAAILIIGGIFIYESYFKPDVYHAKDDITEVVLKDGSQVTLLKGAKLTVDKSFPSDTRDVFLEGNAVFEVSKSKKHPFIVHAGSYEAKVLGTVFKVTQTGTTFNVDLYEGKVQVSNSAKPKESYVIHPKETFSNMGSNRVAIVAPTINTGNKNKNITATLAFTDFYLQDVLKIVEKKYAIKIKFPIDKASSKISILSQEATADELIERISVQLNLTIKKANDNTFELEE</sequence>
<dbReference type="GO" id="GO:0016989">
    <property type="term" value="F:sigma factor antagonist activity"/>
    <property type="evidence" value="ECO:0007669"/>
    <property type="project" value="TreeGrafter"/>
</dbReference>
<dbReference type="InterPro" id="IPR012373">
    <property type="entry name" value="Ferrdict_sens_TM"/>
</dbReference>